<reference evidence="1 2" key="1">
    <citation type="journal article" date="2024" name="J Genomics">
        <title>Draft genome sequencing and assembly of Favolaschia claudopus CIRM-BRFM 2984 isolated from oak limbs.</title>
        <authorList>
            <person name="Navarro D."/>
            <person name="Drula E."/>
            <person name="Chaduli D."/>
            <person name="Cazenave R."/>
            <person name="Ahrendt S."/>
            <person name="Wang J."/>
            <person name="Lipzen A."/>
            <person name="Daum C."/>
            <person name="Barry K."/>
            <person name="Grigoriev I.V."/>
            <person name="Favel A."/>
            <person name="Rosso M.N."/>
            <person name="Martin F."/>
        </authorList>
    </citation>
    <scope>NUCLEOTIDE SEQUENCE [LARGE SCALE GENOMIC DNA]</scope>
    <source>
        <strain evidence="1 2">CIRM-BRFM 2984</strain>
    </source>
</reference>
<evidence type="ECO:0000313" key="1">
    <source>
        <dbReference type="EMBL" id="KAK7020312.1"/>
    </source>
</evidence>
<dbReference type="Proteomes" id="UP001362999">
    <property type="component" value="Unassembled WGS sequence"/>
</dbReference>
<sequence length="250" mass="27802">MPISLSKPAVHAISSRIGEQLGLSTDYSFSPLSKIGNAEARKTSNFTARYLPSLVSAFTSIPIGSAYVPALAMVAPNPYFVKYVRKGYCKNLLKVQVAVLVKFPSPVEILRVYSNEFPRRLFFFSDKYLDLLGDWLQTAVNESKAIVKFKMASERDLEAFKASQALHGLAQQNMQNLRTRPALSKVIVTFHWVECGASGCGSPCHSNVLPDEHQQLHWEVHKAHCLHTRFGGKRELHERRVAAAANCSAV</sequence>
<organism evidence="1 2">
    <name type="scientific">Favolaschia claudopus</name>
    <dbReference type="NCBI Taxonomy" id="2862362"/>
    <lineage>
        <taxon>Eukaryota</taxon>
        <taxon>Fungi</taxon>
        <taxon>Dikarya</taxon>
        <taxon>Basidiomycota</taxon>
        <taxon>Agaricomycotina</taxon>
        <taxon>Agaricomycetes</taxon>
        <taxon>Agaricomycetidae</taxon>
        <taxon>Agaricales</taxon>
        <taxon>Marasmiineae</taxon>
        <taxon>Mycenaceae</taxon>
        <taxon>Favolaschia</taxon>
    </lineage>
</organism>
<keyword evidence="2" id="KW-1185">Reference proteome</keyword>
<proteinExistence type="predicted"/>
<gene>
    <name evidence="1" type="ORF">R3P38DRAFT_2781640</name>
</gene>
<comment type="caution">
    <text evidence="1">The sequence shown here is derived from an EMBL/GenBank/DDBJ whole genome shotgun (WGS) entry which is preliminary data.</text>
</comment>
<dbReference type="AlphaFoldDB" id="A0AAW0B4J9"/>
<dbReference type="EMBL" id="JAWWNJ010000041">
    <property type="protein sequence ID" value="KAK7020312.1"/>
    <property type="molecule type" value="Genomic_DNA"/>
</dbReference>
<name>A0AAW0B4J9_9AGAR</name>
<protein>
    <submittedName>
        <fullName evidence="1">Uncharacterized protein</fullName>
    </submittedName>
</protein>
<accession>A0AAW0B4J9</accession>
<evidence type="ECO:0000313" key="2">
    <source>
        <dbReference type="Proteomes" id="UP001362999"/>
    </source>
</evidence>